<feature type="region of interest" description="Disordered" evidence="11">
    <location>
        <begin position="1298"/>
        <end position="1347"/>
    </location>
</feature>
<keyword evidence="3" id="KW-0723">Serine/threonine-protein kinase</keyword>
<keyword evidence="6 13" id="KW-0418">Kinase</keyword>
<feature type="compositionally biased region" description="Polar residues" evidence="11">
    <location>
        <begin position="82"/>
        <end position="95"/>
    </location>
</feature>
<feature type="compositionally biased region" description="Gly residues" evidence="11">
    <location>
        <begin position="58"/>
        <end position="71"/>
    </location>
</feature>
<dbReference type="SMART" id="SM00220">
    <property type="entry name" value="S_TKc"/>
    <property type="match status" value="1"/>
</dbReference>
<dbReference type="GO" id="GO:0042592">
    <property type="term" value="P:homeostatic process"/>
    <property type="evidence" value="ECO:0007669"/>
    <property type="project" value="UniProtKB-ARBA"/>
</dbReference>
<dbReference type="GO" id="GO:0004674">
    <property type="term" value="F:protein serine/threonine kinase activity"/>
    <property type="evidence" value="ECO:0007669"/>
    <property type="project" value="UniProtKB-KW"/>
</dbReference>
<dbReference type="PANTHER" id="PTHR13902">
    <property type="entry name" value="SERINE/THREONINE-PROTEIN KINASE WNK WITH NO LYSINE -RELATED"/>
    <property type="match status" value="1"/>
</dbReference>
<protein>
    <recommendedName>
        <fullName evidence="2">non-specific serine/threonine protein kinase</fullName>
        <ecNumber evidence="2">2.7.11.1</ecNumber>
    </recommendedName>
</protein>
<dbReference type="EC" id="2.7.11.1" evidence="2"/>
<feature type="non-terminal residue" evidence="13">
    <location>
        <position position="1"/>
    </location>
</feature>
<dbReference type="InterPro" id="IPR056865">
    <property type="entry name" value="CCTL2_WNK"/>
</dbReference>
<evidence type="ECO:0000256" key="2">
    <source>
        <dbReference type="ARBA" id="ARBA00012513"/>
    </source>
</evidence>
<dbReference type="CDD" id="cd14031">
    <property type="entry name" value="STKc_WNK3"/>
    <property type="match status" value="1"/>
</dbReference>
<feature type="region of interest" description="Disordered" evidence="11">
    <location>
        <begin position="1632"/>
        <end position="1655"/>
    </location>
</feature>
<evidence type="ECO:0000313" key="14">
    <source>
        <dbReference type="Proteomes" id="UP001228049"/>
    </source>
</evidence>
<dbReference type="GO" id="GO:0005524">
    <property type="term" value="F:ATP binding"/>
    <property type="evidence" value="ECO:0007669"/>
    <property type="project" value="UniProtKB-KW"/>
</dbReference>
<feature type="region of interest" description="Disordered" evidence="11">
    <location>
        <begin position="1221"/>
        <end position="1276"/>
    </location>
</feature>
<keyword evidence="4" id="KW-0808">Transferase</keyword>
<dbReference type="InterPro" id="IPR050588">
    <property type="entry name" value="WNK_Ser-Thr_kinase"/>
</dbReference>
<keyword evidence="8" id="KW-0832">Ubl conjugation</keyword>
<evidence type="ECO:0000256" key="11">
    <source>
        <dbReference type="SAM" id="MobiDB-lite"/>
    </source>
</evidence>
<name>A0AAD9CCT8_DISEL</name>
<dbReference type="PROSITE" id="PS50011">
    <property type="entry name" value="PROTEIN_KINASE_DOM"/>
    <property type="match status" value="1"/>
</dbReference>
<keyword evidence="7" id="KW-0067">ATP-binding</keyword>
<feature type="compositionally biased region" description="Low complexity" evidence="11">
    <location>
        <begin position="144"/>
        <end position="157"/>
    </location>
</feature>
<dbReference type="Pfam" id="PF24889">
    <property type="entry name" value="CCTL2_WNK"/>
    <property type="match status" value="1"/>
</dbReference>
<dbReference type="Pfam" id="PF00069">
    <property type="entry name" value="Pkinase"/>
    <property type="match status" value="1"/>
</dbReference>
<dbReference type="InterPro" id="IPR024678">
    <property type="entry name" value="Kinase_OSR1/WNK_CCT"/>
</dbReference>
<dbReference type="InterPro" id="IPR000719">
    <property type="entry name" value="Prot_kinase_dom"/>
</dbReference>
<evidence type="ECO:0000313" key="13">
    <source>
        <dbReference type="EMBL" id="KAK1898381.1"/>
    </source>
</evidence>
<comment type="catalytic activity">
    <reaction evidence="9">
        <text>L-threonyl-[protein] + ATP = O-phospho-L-threonyl-[protein] + ADP + H(+)</text>
        <dbReference type="Rhea" id="RHEA:46608"/>
        <dbReference type="Rhea" id="RHEA-COMP:11060"/>
        <dbReference type="Rhea" id="RHEA-COMP:11605"/>
        <dbReference type="ChEBI" id="CHEBI:15378"/>
        <dbReference type="ChEBI" id="CHEBI:30013"/>
        <dbReference type="ChEBI" id="CHEBI:30616"/>
        <dbReference type="ChEBI" id="CHEBI:61977"/>
        <dbReference type="ChEBI" id="CHEBI:456216"/>
        <dbReference type="EC" id="2.7.11.1"/>
    </reaction>
</comment>
<dbReference type="FunFam" id="1.10.510.10:FF:000006">
    <property type="entry name" value="Serine/threonine-protein kinase WNK1 isoform 2"/>
    <property type="match status" value="1"/>
</dbReference>
<comment type="catalytic activity">
    <reaction evidence="10">
        <text>L-seryl-[protein] + ATP = O-phospho-L-seryl-[protein] + ADP + H(+)</text>
        <dbReference type="Rhea" id="RHEA:17989"/>
        <dbReference type="Rhea" id="RHEA-COMP:9863"/>
        <dbReference type="Rhea" id="RHEA-COMP:11604"/>
        <dbReference type="ChEBI" id="CHEBI:15378"/>
        <dbReference type="ChEBI" id="CHEBI:29999"/>
        <dbReference type="ChEBI" id="CHEBI:30616"/>
        <dbReference type="ChEBI" id="CHEBI:83421"/>
        <dbReference type="ChEBI" id="CHEBI:456216"/>
        <dbReference type="EC" id="2.7.11.1"/>
    </reaction>
</comment>
<dbReference type="Pfam" id="PF12202">
    <property type="entry name" value="OSR1_C"/>
    <property type="match status" value="1"/>
</dbReference>
<dbReference type="Proteomes" id="UP001228049">
    <property type="component" value="Unassembled WGS sequence"/>
</dbReference>
<dbReference type="Gene3D" id="3.10.20.90">
    <property type="entry name" value="Phosphatidylinositol 3-kinase Catalytic Subunit, Chain A, domain 1"/>
    <property type="match status" value="2"/>
</dbReference>
<feature type="compositionally biased region" description="Polar residues" evidence="11">
    <location>
        <begin position="1319"/>
        <end position="1347"/>
    </location>
</feature>
<evidence type="ECO:0000256" key="6">
    <source>
        <dbReference type="ARBA" id="ARBA00022777"/>
    </source>
</evidence>
<evidence type="ECO:0000256" key="5">
    <source>
        <dbReference type="ARBA" id="ARBA00022741"/>
    </source>
</evidence>
<evidence type="ECO:0000256" key="10">
    <source>
        <dbReference type="ARBA" id="ARBA00048679"/>
    </source>
</evidence>
<dbReference type="SUPFAM" id="SSF56112">
    <property type="entry name" value="Protein kinase-like (PK-like)"/>
    <property type="match status" value="1"/>
</dbReference>
<comment type="caution">
    <text evidence="13">The sequence shown here is derived from an EMBL/GenBank/DDBJ whole genome shotgun (WGS) entry which is preliminary data.</text>
</comment>
<feature type="region of interest" description="Disordered" evidence="11">
    <location>
        <begin position="1"/>
        <end position="198"/>
    </location>
</feature>
<dbReference type="Gene3D" id="1.10.510.10">
    <property type="entry name" value="Transferase(Phosphotransferase) domain 1"/>
    <property type="match status" value="1"/>
</dbReference>
<comment type="cofactor">
    <cofactor evidence="1">
        <name>Mg(2+)</name>
        <dbReference type="ChEBI" id="CHEBI:18420"/>
    </cofactor>
</comment>
<sequence>MATDPGEPTGTEDSSGKPDGQKEEDTEREGKADQQRERTHSTPADFPSSSTQERKATGGEGGGNRGGGGGEASQEGEENPVRQISFSMPSLSADTGQKRLRREKRFFRKSVEICEEDDEVERPPEAPHSAPHLELRTSDSIFTSSAQQQGAASSCAAIGNDPSCPSSSQEPGKDESSSTLAQRGKERDRELEEEAEMKAVATSPGGRFLKFDIELGRGAFKTVYKGLDTETWVEVAWCELQDRKLTKAEQQRFKEEAEMLKGLQHPNIVRFYDSWESALRGKKCIVLVTELMTSGTLKTYLKRFKVMKPKVLRSWCRQILKGLHFLHTRTPPIVHRDLKCDNIFITGPTGSVKIGDLGLATLMRTSFAKSVIGTPEFMAPEMYEEHYDESVDVYAFGMCMLEMATSEYPYSECQNAAQIYRKVTSGIKPASFDKVKDPEIKEIIECCIRQNQSQRLSVRDLLNHAFFGEDTGVRVELAEEDSGTQECLALRIWVEDPKKLKGKHKDNEAIEFSYDLENDSAEEVALEMVRHMDKSDLTIRTGVYVRAQCGIGAAGQTGGQESEELAEVDQHVRQQHIFSGTALGLPGESIGSVSCESCTSAQSQAYSQQGESYTHTLPPAASSGSFPHVPIGQSVGLSSMSVGQSGGGPVGQTFLQPSTMVPQVSQSVPQQYFQSQTFPSDAFQTATPHGTLAPSQSYIPPVSPQAPNNALTTSMSVNDPAGLGGAVVPLAQQTQPSATPMQLTDIIPHAAPQQTQPVMIPQQTIVQQQQIAMDPQTSALQQHQSLQQMEAQAALIAQQQVSAPQPQTDHHPQSLPAMAVQRQHEPPQQIHVQQPVNTAPQQQVLPTHQGMEQRAMSLPQQEELPQTYKQQPTGDLREQTMSQPQMQQQLQHTLLHQQQALLLEQHQTNSEQQIQMHPTDMQHVCVPQPNAPQFTSHSALTQQQAAMIQQQQAFVAQPQHHAALMEANISVGAPATEIIQLQAQLVPQAQVPMALQTTHVPVQTPAGVPAQVLIQQGKSEAHPQNQVPVQFITQSTVQAAQAMMEAQVPAPAALIQGQNHVIQTQQIPLHTSYPGPATLTQTQVIQSQQPTVDIQMMIQQSQATIQPPAVMAPIPSQIQHETLVQQNAQMPVLMQPQLQQQTQGQPPCQTHAQATTAGLLTHQYFPQPTHQAVPPLQQDIGQAYTVQAQQQLPGDPSVLQSISQTPMPQSAVQYETQLQKLSQAQQPLAPPPPQAQLLAQPIPTPIQQPSPIKQAGMPLDESLQPPQGPPASHLVSHLSAQTGTSNVAEPQSLPIYSHLVAGAPPSPQHQAKQMLPAHTHTQTSFQAQIHSQTQTHLQTQAHSHTQTRTGIPIAEQPVLPHAVFTAQQMPLSPSHTSCPPTSLPSLPFLPSHPPAAAPLPELPTSPPAAKITLPGQADFIPTSPLPVTTLQSLDSNAPKLPQASLQDCDLTLLGIAQDGPYLSSTEHHSSSGSVPVNGEETLQLMANGKLDKLKMQGRASGQKSEKVSHQFQLSMLQVSGSGDNMVECQLETHTNKMVTFKFDTEGDAAEDIADYMVEEDFVLDVEKETFVEELRATVKKAHEILQTHSQTGSTDQLFVSTPTSSSMEAVPHSSPVGRWRFFINQTIRHRDSLSGADTPLTSEEMRTPLSPQTER</sequence>
<evidence type="ECO:0000256" key="9">
    <source>
        <dbReference type="ARBA" id="ARBA00047899"/>
    </source>
</evidence>
<proteinExistence type="predicted"/>
<dbReference type="InterPro" id="IPR008271">
    <property type="entry name" value="Ser/Thr_kinase_AS"/>
</dbReference>
<dbReference type="Gene3D" id="3.30.200.20">
    <property type="entry name" value="Phosphorylase Kinase, domain 1"/>
    <property type="match status" value="1"/>
</dbReference>
<reference evidence="13" key="1">
    <citation type="submission" date="2023-04" db="EMBL/GenBank/DDBJ databases">
        <title>Chromosome-level genome of Chaenocephalus aceratus.</title>
        <authorList>
            <person name="Park H."/>
        </authorList>
    </citation>
    <scope>NUCLEOTIDE SEQUENCE</scope>
    <source>
        <strain evidence="13">DE</strain>
        <tissue evidence="13">Muscle</tissue>
    </source>
</reference>
<dbReference type="InterPro" id="IPR011009">
    <property type="entry name" value="Kinase-like_dom_sf"/>
</dbReference>
<dbReference type="PROSITE" id="PS00108">
    <property type="entry name" value="PROTEIN_KINASE_ST"/>
    <property type="match status" value="1"/>
</dbReference>
<dbReference type="FunFam" id="3.10.20.90:FF:000166">
    <property type="entry name" value="serine/threonine-protein kinase WNK3 isoform X1"/>
    <property type="match status" value="1"/>
</dbReference>
<feature type="compositionally biased region" description="Basic residues" evidence="11">
    <location>
        <begin position="98"/>
        <end position="108"/>
    </location>
</feature>
<evidence type="ECO:0000256" key="4">
    <source>
        <dbReference type="ARBA" id="ARBA00022679"/>
    </source>
</evidence>
<dbReference type="EMBL" id="JASDAP010000008">
    <property type="protein sequence ID" value="KAK1898381.1"/>
    <property type="molecule type" value="Genomic_DNA"/>
</dbReference>
<organism evidence="13 14">
    <name type="scientific">Dissostichus eleginoides</name>
    <name type="common">Patagonian toothfish</name>
    <name type="synonym">Dissostichus amissus</name>
    <dbReference type="NCBI Taxonomy" id="100907"/>
    <lineage>
        <taxon>Eukaryota</taxon>
        <taxon>Metazoa</taxon>
        <taxon>Chordata</taxon>
        <taxon>Craniata</taxon>
        <taxon>Vertebrata</taxon>
        <taxon>Euteleostomi</taxon>
        <taxon>Actinopterygii</taxon>
        <taxon>Neopterygii</taxon>
        <taxon>Teleostei</taxon>
        <taxon>Neoteleostei</taxon>
        <taxon>Acanthomorphata</taxon>
        <taxon>Eupercaria</taxon>
        <taxon>Perciformes</taxon>
        <taxon>Notothenioidei</taxon>
        <taxon>Nototheniidae</taxon>
        <taxon>Dissostichus</taxon>
    </lineage>
</organism>
<feature type="domain" description="Protein kinase" evidence="12">
    <location>
        <begin position="209"/>
        <end position="467"/>
    </location>
</feature>
<dbReference type="FunFam" id="3.30.200.20:FF:000494">
    <property type="entry name" value="serine/threonine-protein kinase WNK2 isoform X2"/>
    <property type="match status" value="1"/>
</dbReference>
<feature type="compositionally biased region" description="Basic and acidic residues" evidence="11">
    <location>
        <begin position="121"/>
        <end position="137"/>
    </location>
</feature>
<evidence type="ECO:0000256" key="7">
    <source>
        <dbReference type="ARBA" id="ARBA00022840"/>
    </source>
</evidence>
<accession>A0AAD9CCT8</accession>
<evidence type="ECO:0000256" key="1">
    <source>
        <dbReference type="ARBA" id="ARBA00001946"/>
    </source>
</evidence>
<keyword evidence="14" id="KW-1185">Reference proteome</keyword>
<evidence type="ECO:0000256" key="8">
    <source>
        <dbReference type="ARBA" id="ARBA00022843"/>
    </source>
</evidence>
<gene>
    <name evidence="13" type="ORF">KUDE01_017905</name>
</gene>
<evidence type="ECO:0000256" key="3">
    <source>
        <dbReference type="ARBA" id="ARBA00022527"/>
    </source>
</evidence>
<keyword evidence="5" id="KW-0547">Nucleotide-binding</keyword>
<feature type="compositionally biased region" description="Basic and acidic residues" evidence="11">
    <location>
        <begin position="14"/>
        <end position="40"/>
    </location>
</feature>
<evidence type="ECO:0000259" key="12">
    <source>
        <dbReference type="PROSITE" id="PS50011"/>
    </source>
</evidence>